<dbReference type="InterPro" id="IPR036388">
    <property type="entry name" value="WH-like_DNA-bd_sf"/>
</dbReference>
<name>A0ABU3VYX5_9GAMM</name>
<dbReference type="Gene3D" id="3.40.640.10">
    <property type="entry name" value="Type I PLP-dependent aspartate aminotransferase-like (Major domain)"/>
    <property type="match status" value="1"/>
</dbReference>
<evidence type="ECO:0000256" key="2">
    <source>
        <dbReference type="ARBA" id="ARBA00022898"/>
    </source>
</evidence>
<protein>
    <submittedName>
        <fullName evidence="7">PLP-dependent aminotransferase family protein</fullName>
    </submittedName>
</protein>
<dbReference type="InterPro" id="IPR015424">
    <property type="entry name" value="PyrdxlP-dep_Trfase"/>
</dbReference>
<keyword evidence="5" id="KW-0804">Transcription</keyword>
<proteinExistence type="inferred from homology"/>
<dbReference type="PROSITE" id="PS50949">
    <property type="entry name" value="HTH_GNTR"/>
    <property type="match status" value="1"/>
</dbReference>
<dbReference type="CDD" id="cd07377">
    <property type="entry name" value="WHTH_GntR"/>
    <property type="match status" value="1"/>
</dbReference>
<evidence type="ECO:0000313" key="8">
    <source>
        <dbReference type="Proteomes" id="UP001269819"/>
    </source>
</evidence>
<evidence type="ECO:0000256" key="3">
    <source>
        <dbReference type="ARBA" id="ARBA00023015"/>
    </source>
</evidence>
<accession>A0ABU3VYX5</accession>
<evidence type="ECO:0000256" key="5">
    <source>
        <dbReference type="ARBA" id="ARBA00023163"/>
    </source>
</evidence>
<organism evidence="7 8">
    <name type="scientific">Marinobacter xestospongiae</name>
    <dbReference type="NCBI Taxonomy" id="994319"/>
    <lineage>
        <taxon>Bacteria</taxon>
        <taxon>Pseudomonadati</taxon>
        <taxon>Pseudomonadota</taxon>
        <taxon>Gammaproteobacteria</taxon>
        <taxon>Pseudomonadales</taxon>
        <taxon>Marinobacteraceae</taxon>
        <taxon>Marinobacter</taxon>
    </lineage>
</organism>
<dbReference type="Gene3D" id="1.10.10.10">
    <property type="entry name" value="Winged helix-like DNA-binding domain superfamily/Winged helix DNA-binding domain"/>
    <property type="match status" value="1"/>
</dbReference>
<dbReference type="GO" id="GO:0008483">
    <property type="term" value="F:transaminase activity"/>
    <property type="evidence" value="ECO:0007669"/>
    <property type="project" value="UniProtKB-KW"/>
</dbReference>
<dbReference type="InterPro" id="IPR004839">
    <property type="entry name" value="Aminotransferase_I/II_large"/>
</dbReference>
<dbReference type="SMART" id="SM00345">
    <property type="entry name" value="HTH_GNTR"/>
    <property type="match status" value="1"/>
</dbReference>
<dbReference type="InterPro" id="IPR051446">
    <property type="entry name" value="HTH_trans_reg/aminotransferase"/>
</dbReference>
<sequence>MLRPWNAQLWLEHTPGRSLHARLVNQIVRDIQAGRLLPGSSMPGSRALASQLGVNRKTVQLVYEELEAQGWLYSQPRRGTFVAAVLPEHGLSEQDQALVLDNSRKGRPARGLVTRASHGAQHTEVGHRHTNDGTPDVRLLPFEPLSRAYRRALLRAIRQNYLDYGDPRGTPELRQAILGMLAMDRFMPVVPEEICVVRGSQMGIFLSARALDPAKGVIVVEALCYPPARAAFASTGFEVVACPIDEHGLDTTALERLLSRYPVAAVFTTPHHQYPTTVTLSMERRLALLQLSRQHRFAVIEDDYDHEFHYESRPIPPLASLPGSENVIHIGSLSKVFAPGLRLGYLVADSAFVDRVAEEILLVDRQGNAVTELALADLMESGEVRKHIRKARRQYRQRRDCAAEGLTRQFGEQIAFALPAGGMALWVNVGSLVTSTAIPRLQAAGFHAAAGADGMVHIRFGFGALSEAEISQAIGALAREIT</sequence>
<dbReference type="SUPFAM" id="SSF53383">
    <property type="entry name" value="PLP-dependent transferases"/>
    <property type="match status" value="1"/>
</dbReference>
<keyword evidence="3" id="KW-0805">Transcription regulation</keyword>
<keyword evidence="2" id="KW-0663">Pyridoxal phosphate</keyword>
<evidence type="ECO:0000256" key="4">
    <source>
        <dbReference type="ARBA" id="ARBA00023125"/>
    </source>
</evidence>
<dbReference type="Proteomes" id="UP001269819">
    <property type="component" value="Unassembled WGS sequence"/>
</dbReference>
<keyword evidence="4" id="KW-0238">DNA-binding</keyword>
<comment type="similarity">
    <text evidence="1">In the C-terminal section; belongs to the class-I pyridoxal-phosphate-dependent aminotransferase family.</text>
</comment>
<dbReference type="InterPro" id="IPR000524">
    <property type="entry name" value="Tscrpt_reg_HTH_GntR"/>
</dbReference>
<dbReference type="Pfam" id="PF00155">
    <property type="entry name" value="Aminotran_1_2"/>
    <property type="match status" value="1"/>
</dbReference>
<dbReference type="CDD" id="cd00609">
    <property type="entry name" value="AAT_like"/>
    <property type="match status" value="1"/>
</dbReference>
<comment type="caution">
    <text evidence="7">The sequence shown here is derived from an EMBL/GenBank/DDBJ whole genome shotgun (WGS) entry which is preliminary data.</text>
</comment>
<dbReference type="EMBL" id="JAWIIJ010000006">
    <property type="protein sequence ID" value="MDV2079157.1"/>
    <property type="molecule type" value="Genomic_DNA"/>
</dbReference>
<keyword evidence="7" id="KW-0808">Transferase</keyword>
<dbReference type="InterPro" id="IPR036390">
    <property type="entry name" value="WH_DNA-bd_sf"/>
</dbReference>
<evidence type="ECO:0000313" key="7">
    <source>
        <dbReference type="EMBL" id="MDV2079157.1"/>
    </source>
</evidence>
<dbReference type="PANTHER" id="PTHR46577">
    <property type="entry name" value="HTH-TYPE TRANSCRIPTIONAL REGULATORY PROTEIN GABR"/>
    <property type="match status" value="1"/>
</dbReference>
<dbReference type="Pfam" id="PF00392">
    <property type="entry name" value="GntR"/>
    <property type="match status" value="1"/>
</dbReference>
<keyword evidence="8" id="KW-1185">Reference proteome</keyword>
<evidence type="ECO:0000256" key="1">
    <source>
        <dbReference type="ARBA" id="ARBA00005384"/>
    </source>
</evidence>
<evidence type="ECO:0000259" key="6">
    <source>
        <dbReference type="PROSITE" id="PS50949"/>
    </source>
</evidence>
<dbReference type="RefSeq" id="WP_316973774.1">
    <property type="nucleotide sequence ID" value="NZ_JAWIIJ010000006.1"/>
</dbReference>
<gene>
    <name evidence="7" type="ORF">RYS15_10680</name>
</gene>
<dbReference type="SUPFAM" id="SSF46785">
    <property type="entry name" value="Winged helix' DNA-binding domain"/>
    <property type="match status" value="1"/>
</dbReference>
<feature type="domain" description="HTH gntR-type" evidence="6">
    <location>
        <begin position="17"/>
        <end position="85"/>
    </location>
</feature>
<keyword evidence="7" id="KW-0032">Aminotransferase</keyword>
<dbReference type="PANTHER" id="PTHR46577:SF1">
    <property type="entry name" value="HTH-TYPE TRANSCRIPTIONAL REGULATORY PROTEIN GABR"/>
    <property type="match status" value="1"/>
</dbReference>
<reference evidence="7 8" key="1">
    <citation type="submission" date="2023-10" db="EMBL/GenBank/DDBJ databases">
        <title>Characteristics and mechanism of a salt-tolerant marine origin heterotrophic nitrifying- aerobic denitrifying bacteria Marinobacter xestospongiae HN1.</title>
        <authorList>
            <person name="Qi R."/>
        </authorList>
    </citation>
    <scope>NUCLEOTIDE SEQUENCE [LARGE SCALE GENOMIC DNA]</scope>
    <source>
        <strain evidence="7 8">HN1</strain>
    </source>
</reference>
<dbReference type="PRINTS" id="PR00035">
    <property type="entry name" value="HTHGNTR"/>
</dbReference>
<dbReference type="InterPro" id="IPR015421">
    <property type="entry name" value="PyrdxlP-dep_Trfase_major"/>
</dbReference>